<feature type="compositionally biased region" description="Low complexity" evidence="1">
    <location>
        <begin position="44"/>
        <end position="61"/>
    </location>
</feature>
<feature type="region of interest" description="Disordered" evidence="1">
    <location>
        <begin position="173"/>
        <end position="192"/>
    </location>
</feature>
<dbReference type="RefSeq" id="WP_206294001.1">
    <property type="nucleotide sequence ID" value="NZ_CP063458.1"/>
</dbReference>
<dbReference type="KEGG" id="hbs:IPV69_05925"/>
<protein>
    <submittedName>
        <fullName evidence="2">Uncharacterized protein</fullName>
    </submittedName>
</protein>
<dbReference type="AlphaFoldDB" id="A0A7M2WZF0"/>
<proteinExistence type="predicted"/>
<reference evidence="2 3" key="1">
    <citation type="submission" date="2020-10" db="EMBL/GenBank/DDBJ databases">
        <title>Wide distribution of Phycisphaera-like planctomycetes from WD2101 soil group in peatlands and genome analysis of the first cultivated representative.</title>
        <authorList>
            <person name="Dedysh S.N."/>
            <person name="Beletsky A.V."/>
            <person name="Ivanova A."/>
            <person name="Kulichevskaya I.S."/>
            <person name="Suzina N.E."/>
            <person name="Philippov D.A."/>
            <person name="Rakitin A.L."/>
            <person name="Mardanov A.V."/>
            <person name="Ravin N.V."/>
        </authorList>
    </citation>
    <scope>NUCLEOTIDE SEQUENCE [LARGE SCALE GENOMIC DNA]</scope>
    <source>
        <strain evidence="2 3">M1803</strain>
    </source>
</reference>
<feature type="compositionally biased region" description="Low complexity" evidence="1">
    <location>
        <begin position="176"/>
        <end position="192"/>
    </location>
</feature>
<accession>A0A7M2WZF0</accession>
<evidence type="ECO:0000256" key="1">
    <source>
        <dbReference type="SAM" id="MobiDB-lite"/>
    </source>
</evidence>
<organism evidence="2 3">
    <name type="scientific">Humisphaera borealis</name>
    <dbReference type="NCBI Taxonomy" id="2807512"/>
    <lineage>
        <taxon>Bacteria</taxon>
        <taxon>Pseudomonadati</taxon>
        <taxon>Planctomycetota</taxon>
        <taxon>Phycisphaerae</taxon>
        <taxon>Tepidisphaerales</taxon>
        <taxon>Tepidisphaeraceae</taxon>
        <taxon>Humisphaera</taxon>
    </lineage>
</organism>
<keyword evidence="3" id="KW-1185">Reference proteome</keyword>
<name>A0A7M2WZF0_9BACT</name>
<dbReference type="Proteomes" id="UP000593765">
    <property type="component" value="Chromosome"/>
</dbReference>
<sequence length="192" mass="19597">MTDANQPPAGGIDAKALQDAITASVTSSLTAALKPLQDQMLALQQQAQAKPAPAPTAAGKADAGEKPLTAAEVQKLLADGLAAHSQQSQQSAAREQYLGSKLKDLPEAYRKQLGNDPTKWPAEEQAIRSAYQADFKVAGGTVTDKGGVDAGGKKPGDTIDVTKLSATESIALGLKSSAPARSAPAPAVTEAK</sequence>
<feature type="region of interest" description="Disordered" evidence="1">
    <location>
        <begin position="44"/>
        <end position="67"/>
    </location>
</feature>
<dbReference type="EMBL" id="CP063458">
    <property type="protein sequence ID" value="QOV90897.1"/>
    <property type="molecule type" value="Genomic_DNA"/>
</dbReference>
<evidence type="ECO:0000313" key="2">
    <source>
        <dbReference type="EMBL" id="QOV90897.1"/>
    </source>
</evidence>
<evidence type="ECO:0000313" key="3">
    <source>
        <dbReference type="Proteomes" id="UP000593765"/>
    </source>
</evidence>
<gene>
    <name evidence="2" type="ORF">IPV69_05925</name>
</gene>